<dbReference type="OrthoDB" id="174578at2"/>
<evidence type="ECO:0000313" key="4">
    <source>
        <dbReference type="Proteomes" id="UP000291469"/>
    </source>
</evidence>
<dbReference type="KEGG" id="erz:ER308_13175"/>
<reference evidence="3 4" key="1">
    <citation type="submission" date="2019-01" db="EMBL/GenBank/DDBJ databases">
        <title>Egibacter rhizosphaerae EGI 80759T.</title>
        <authorList>
            <person name="Chen D.-D."/>
            <person name="Tian Y."/>
            <person name="Jiao J.-Y."/>
            <person name="Zhang X.-T."/>
            <person name="Zhang Y.-G."/>
            <person name="Zhang Y."/>
            <person name="Xiao M."/>
            <person name="Shu W.-S."/>
            <person name="Li W.-J."/>
        </authorList>
    </citation>
    <scope>NUCLEOTIDE SEQUENCE [LARGE SCALE GENOMIC DNA]</scope>
    <source>
        <strain evidence="3 4">EGI 80759</strain>
    </source>
</reference>
<protein>
    <recommendedName>
        <fullName evidence="2">SsuA/THI5-like domain-containing protein</fullName>
    </recommendedName>
</protein>
<feature type="signal peptide" evidence="1">
    <location>
        <begin position="1"/>
        <end position="24"/>
    </location>
</feature>
<dbReference type="AlphaFoldDB" id="A0A411YGU6"/>
<organism evidence="3 4">
    <name type="scientific">Egibacter rhizosphaerae</name>
    <dbReference type="NCBI Taxonomy" id="1670831"/>
    <lineage>
        <taxon>Bacteria</taxon>
        <taxon>Bacillati</taxon>
        <taxon>Actinomycetota</taxon>
        <taxon>Nitriliruptoria</taxon>
        <taxon>Egibacterales</taxon>
        <taxon>Egibacteraceae</taxon>
        <taxon>Egibacter</taxon>
    </lineage>
</organism>
<dbReference type="SUPFAM" id="SSF53850">
    <property type="entry name" value="Periplasmic binding protein-like II"/>
    <property type="match status" value="1"/>
</dbReference>
<dbReference type="Pfam" id="PF09084">
    <property type="entry name" value="NMT1"/>
    <property type="match status" value="1"/>
</dbReference>
<dbReference type="Proteomes" id="UP000291469">
    <property type="component" value="Chromosome"/>
</dbReference>
<dbReference type="InterPro" id="IPR027939">
    <property type="entry name" value="NMT1/THI5"/>
</dbReference>
<evidence type="ECO:0000259" key="2">
    <source>
        <dbReference type="Pfam" id="PF09084"/>
    </source>
</evidence>
<sequence>MPYSRRVLLALSGVVVALGVGACATEGAEDTPADDAEADTVTEISYATSFGTFGRDAYVYVADAHGHFEDAGLEVDIVPGGGSVDNAQLIAQGQLEFAPIDFASTAIVRANEEVPVKIVSFVHQDALTAILAPEGAGIEEPGELEGRTLAGAPAGADTLLFGPYADAAGFDGDAVDFRPTEPPQLPQILAGGEADAVQQFVVGIPLFEQATDDDIVAFPYADHIPDLPGLGIAASDDLIEEDPELITRFVTALNHGLQEALDDPEEAATVMEERVDEVDVDIAARELEIMRDYVVTDYTEEHGLGHIDESRLESLLDTAEEAFELEQPVSLDEVYEPLAP</sequence>
<feature type="chain" id="PRO_5019013692" description="SsuA/THI5-like domain-containing protein" evidence="1">
    <location>
        <begin position="25"/>
        <end position="340"/>
    </location>
</feature>
<proteinExistence type="predicted"/>
<dbReference type="GO" id="GO:0009228">
    <property type="term" value="P:thiamine biosynthetic process"/>
    <property type="evidence" value="ECO:0007669"/>
    <property type="project" value="InterPro"/>
</dbReference>
<dbReference type="PANTHER" id="PTHR31528">
    <property type="entry name" value="4-AMINO-5-HYDROXYMETHYL-2-METHYLPYRIMIDINE PHOSPHATE SYNTHASE THI11-RELATED"/>
    <property type="match status" value="1"/>
</dbReference>
<accession>A0A411YGU6</accession>
<dbReference type="EMBL" id="CP036402">
    <property type="protein sequence ID" value="QBI20423.1"/>
    <property type="molecule type" value="Genomic_DNA"/>
</dbReference>
<dbReference type="PANTHER" id="PTHR31528:SF15">
    <property type="entry name" value="RIBOFLAVIN-BINDING PROTEIN RIBY"/>
    <property type="match status" value="1"/>
</dbReference>
<keyword evidence="1" id="KW-0732">Signal</keyword>
<keyword evidence="4" id="KW-1185">Reference proteome</keyword>
<gene>
    <name evidence="3" type="ORF">ER308_13175</name>
</gene>
<evidence type="ECO:0000313" key="3">
    <source>
        <dbReference type="EMBL" id="QBI20423.1"/>
    </source>
</evidence>
<feature type="domain" description="SsuA/THI5-like" evidence="2">
    <location>
        <begin position="58"/>
        <end position="267"/>
    </location>
</feature>
<dbReference type="InterPro" id="IPR015168">
    <property type="entry name" value="SsuA/THI5"/>
</dbReference>
<dbReference type="Gene3D" id="3.40.190.10">
    <property type="entry name" value="Periplasmic binding protein-like II"/>
    <property type="match status" value="2"/>
</dbReference>
<evidence type="ECO:0000256" key="1">
    <source>
        <dbReference type="SAM" id="SignalP"/>
    </source>
</evidence>
<dbReference type="PROSITE" id="PS51257">
    <property type="entry name" value="PROKAR_LIPOPROTEIN"/>
    <property type="match status" value="1"/>
</dbReference>
<name>A0A411YGU6_9ACTN</name>